<dbReference type="Pfam" id="PF03253">
    <property type="entry name" value="UT"/>
    <property type="match status" value="1"/>
</dbReference>
<proteinExistence type="inferred from homology"/>
<sequence length="370" mass="39868">MRKRAPNLDYIAGARVVKLNYFQDHPVFGFADWSLRGIGQVVFQDNPLSGLVILAALFFNSWIYGAICILGVVVSTATAMALRADRDMIRGGLYGFNGALVALALIAFTSENFRTGTVPSLHLTVYIVFAAAMTTMVFATIGTLLAPYKVASLTMPFVLVGWLFLFAVLKFDNIEAGPLAKPVSPDQYAEGVAYVLPTWYMGIGNAIGQIFFQDNWISGYLILVGIAIHSRIAAGMALIGAALAALVAAVFGGPEGAIRDGLFGYNAALTAMALGGIFLVLTWQSFAYALFGVVVTTWLWASVAIFLEPIGMPVLTSTFVIVTWLMLIGTHVFKALEPVAPAEATTPEGNRRRRHTAVADSRPYPEERIA</sequence>
<feature type="transmembrane region" description="Helical" evidence="8">
    <location>
        <begin position="91"/>
        <end position="109"/>
    </location>
</feature>
<dbReference type="PIRSF" id="PIRSF016502">
    <property type="entry name" value="Urea_transporter"/>
    <property type="match status" value="1"/>
</dbReference>
<dbReference type="InterPro" id="IPR004937">
    <property type="entry name" value="Urea_transporter"/>
</dbReference>
<feature type="transmembrane region" description="Helical" evidence="8">
    <location>
        <begin position="153"/>
        <end position="171"/>
    </location>
</feature>
<dbReference type="Proteomes" id="UP001628091">
    <property type="component" value="Unassembled WGS sequence"/>
</dbReference>
<name>A0ABQ0H5P0_9HYPH</name>
<dbReference type="PANTHER" id="PTHR10464">
    <property type="entry name" value="UREA TRANSPORTER"/>
    <property type="match status" value="1"/>
</dbReference>
<evidence type="ECO:0000313" key="10">
    <source>
        <dbReference type="Proteomes" id="UP001628091"/>
    </source>
</evidence>
<comment type="similarity">
    <text evidence="2">Belongs to the urea transporter family.</text>
</comment>
<keyword evidence="5 8" id="KW-1133">Transmembrane helix</keyword>
<dbReference type="Gene3D" id="1.10.3430.10">
    <property type="entry name" value="Ammonium transporter AmtB like domains"/>
    <property type="match status" value="1"/>
</dbReference>
<accession>A0ABQ0H5P0</accession>
<keyword evidence="6 8" id="KW-0472">Membrane</keyword>
<evidence type="ECO:0000256" key="6">
    <source>
        <dbReference type="ARBA" id="ARBA00023136"/>
    </source>
</evidence>
<evidence type="ECO:0000256" key="7">
    <source>
        <dbReference type="SAM" id="MobiDB-lite"/>
    </source>
</evidence>
<evidence type="ECO:0000256" key="8">
    <source>
        <dbReference type="SAM" id="Phobius"/>
    </source>
</evidence>
<gene>
    <name evidence="9" type="ORF">PPNSA23_41290</name>
</gene>
<feature type="region of interest" description="Disordered" evidence="7">
    <location>
        <begin position="344"/>
        <end position="370"/>
    </location>
</feature>
<feature type="transmembrane region" description="Helical" evidence="8">
    <location>
        <begin position="313"/>
        <end position="333"/>
    </location>
</feature>
<feature type="transmembrane region" description="Helical" evidence="8">
    <location>
        <begin position="288"/>
        <end position="307"/>
    </location>
</feature>
<dbReference type="InterPro" id="IPR029020">
    <property type="entry name" value="Ammonium/urea_transptr"/>
</dbReference>
<keyword evidence="10" id="KW-1185">Reference proteome</keyword>
<evidence type="ECO:0000313" key="9">
    <source>
        <dbReference type="EMBL" id="GAB1584186.1"/>
    </source>
</evidence>
<feature type="transmembrane region" description="Helical" evidence="8">
    <location>
        <begin position="51"/>
        <end position="79"/>
    </location>
</feature>
<feature type="transmembrane region" description="Helical" evidence="8">
    <location>
        <begin position="121"/>
        <end position="146"/>
    </location>
</feature>
<feature type="transmembrane region" description="Helical" evidence="8">
    <location>
        <begin position="232"/>
        <end position="251"/>
    </location>
</feature>
<evidence type="ECO:0000256" key="4">
    <source>
        <dbReference type="ARBA" id="ARBA00022692"/>
    </source>
</evidence>
<comment type="caution">
    <text evidence="9">The sequence shown here is derived from an EMBL/GenBank/DDBJ whole genome shotgun (WGS) entry which is preliminary data.</text>
</comment>
<feature type="transmembrane region" description="Helical" evidence="8">
    <location>
        <begin position="191"/>
        <end position="212"/>
    </location>
</feature>
<reference evidence="9 10" key="1">
    <citation type="submission" date="2024-10" db="EMBL/GenBank/DDBJ databases">
        <title>Isolation, draft genome sequencing and identification of Phyllobacterium sp. NSA23, isolated from leaf soil.</title>
        <authorList>
            <person name="Akita H."/>
        </authorList>
    </citation>
    <scope>NUCLEOTIDE SEQUENCE [LARGE SCALE GENOMIC DNA]</scope>
    <source>
        <strain evidence="9 10">NSA23</strain>
    </source>
</reference>
<keyword evidence="3" id="KW-1003">Cell membrane</keyword>
<evidence type="ECO:0000256" key="1">
    <source>
        <dbReference type="ARBA" id="ARBA00004651"/>
    </source>
</evidence>
<evidence type="ECO:0000256" key="3">
    <source>
        <dbReference type="ARBA" id="ARBA00022475"/>
    </source>
</evidence>
<dbReference type="PANTHER" id="PTHR10464:SF4">
    <property type="entry name" value="UREA TRANSPORTER"/>
    <property type="match status" value="1"/>
</dbReference>
<protein>
    <submittedName>
        <fullName evidence="9">Urea transporter</fullName>
    </submittedName>
</protein>
<organism evidence="9 10">
    <name type="scientific">Phyllobacterium phragmitis</name>
    <dbReference type="NCBI Taxonomy" id="2670329"/>
    <lineage>
        <taxon>Bacteria</taxon>
        <taxon>Pseudomonadati</taxon>
        <taxon>Pseudomonadota</taxon>
        <taxon>Alphaproteobacteria</taxon>
        <taxon>Hyphomicrobiales</taxon>
        <taxon>Phyllobacteriaceae</taxon>
        <taxon>Phyllobacterium</taxon>
    </lineage>
</organism>
<dbReference type="EMBL" id="BAAFZP010000002">
    <property type="protein sequence ID" value="GAB1584186.1"/>
    <property type="molecule type" value="Genomic_DNA"/>
</dbReference>
<comment type="subcellular location">
    <subcellularLocation>
        <location evidence="1">Cell membrane</location>
        <topology evidence="1">Multi-pass membrane protein</topology>
    </subcellularLocation>
</comment>
<feature type="transmembrane region" description="Helical" evidence="8">
    <location>
        <begin position="263"/>
        <end position="281"/>
    </location>
</feature>
<evidence type="ECO:0000256" key="2">
    <source>
        <dbReference type="ARBA" id="ARBA00005914"/>
    </source>
</evidence>
<keyword evidence="4 8" id="KW-0812">Transmembrane</keyword>
<evidence type="ECO:0000256" key="5">
    <source>
        <dbReference type="ARBA" id="ARBA00022989"/>
    </source>
</evidence>